<dbReference type="STRING" id="29655.A0A0K9P2G5"/>
<comment type="caution">
    <text evidence="1">The sequence shown here is derived from an EMBL/GenBank/DDBJ whole genome shotgun (WGS) entry which is preliminary data.</text>
</comment>
<dbReference type="EMBL" id="LFYR01001258">
    <property type="protein sequence ID" value="KMZ63163.1"/>
    <property type="molecule type" value="Genomic_DNA"/>
</dbReference>
<accession>A0A0K9P2G5</accession>
<dbReference type="Proteomes" id="UP000036987">
    <property type="component" value="Unassembled WGS sequence"/>
</dbReference>
<evidence type="ECO:0000313" key="1">
    <source>
        <dbReference type="EMBL" id="KMZ63163.1"/>
    </source>
</evidence>
<protein>
    <submittedName>
        <fullName evidence="1">Uncharacterized protein</fullName>
    </submittedName>
</protein>
<reference evidence="2" key="1">
    <citation type="journal article" date="2016" name="Nature">
        <title>The genome of the seagrass Zostera marina reveals angiosperm adaptation to the sea.</title>
        <authorList>
            <person name="Olsen J.L."/>
            <person name="Rouze P."/>
            <person name="Verhelst B."/>
            <person name="Lin Y.-C."/>
            <person name="Bayer T."/>
            <person name="Collen J."/>
            <person name="Dattolo E."/>
            <person name="De Paoli E."/>
            <person name="Dittami S."/>
            <person name="Maumus F."/>
            <person name="Michel G."/>
            <person name="Kersting A."/>
            <person name="Lauritano C."/>
            <person name="Lohaus R."/>
            <person name="Toepel M."/>
            <person name="Tonon T."/>
            <person name="Vanneste K."/>
            <person name="Amirebrahimi M."/>
            <person name="Brakel J."/>
            <person name="Bostroem C."/>
            <person name="Chovatia M."/>
            <person name="Grimwood J."/>
            <person name="Jenkins J.W."/>
            <person name="Jueterbock A."/>
            <person name="Mraz A."/>
            <person name="Stam W.T."/>
            <person name="Tice H."/>
            <person name="Bornberg-Bauer E."/>
            <person name="Green P.J."/>
            <person name="Pearson G.A."/>
            <person name="Procaccini G."/>
            <person name="Duarte C.M."/>
            <person name="Schmutz J."/>
            <person name="Reusch T.B.H."/>
            <person name="Van de Peer Y."/>
        </authorList>
    </citation>
    <scope>NUCLEOTIDE SEQUENCE [LARGE SCALE GENOMIC DNA]</scope>
    <source>
        <strain evidence="2">cv. Finnish</strain>
    </source>
</reference>
<proteinExistence type="predicted"/>
<dbReference type="OrthoDB" id="272985at2759"/>
<sequence>MIDGELFDNLKYLSIARSSRLIKKGTTVTLWRHSTDSCWEDIFDIQMELTHVYRQSDSELVDFLEGIRRRQVDRENNNFKILLNSTSSVHCAVDDNDTETRLFPRTDDVKRVNQERLKSLGKEVVRFNAVDTGSMSWLKQLKYQIAPDQLEIYEGAKVILIKKHRSSHW</sequence>
<evidence type="ECO:0000313" key="2">
    <source>
        <dbReference type="Proteomes" id="UP000036987"/>
    </source>
</evidence>
<keyword evidence="2" id="KW-1185">Reference proteome</keyword>
<dbReference type="AlphaFoldDB" id="A0A0K9P2G5"/>
<organism evidence="1 2">
    <name type="scientific">Zostera marina</name>
    <name type="common">Eelgrass</name>
    <dbReference type="NCBI Taxonomy" id="29655"/>
    <lineage>
        <taxon>Eukaryota</taxon>
        <taxon>Viridiplantae</taxon>
        <taxon>Streptophyta</taxon>
        <taxon>Embryophyta</taxon>
        <taxon>Tracheophyta</taxon>
        <taxon>Spermatophyta</taxon>
        <taxon>Magnoliopsida</taxon>
        <taxon>Liliopsida</taxon>
        <taxon>Zosteraceae</taxon>
        <taxon>Zostera</taxon>
    </lineage>
</organism>
<name>A0A0K9P2G5_ZOSMR</name>
<gene>
    <name evidence="1" type="ORF">ZOSMA_41G00050</name>
</gene>